<protein>
    <recommendedName>
        <fullName evidence="8">Mitochondrial enolase superfamily member 1</fullName>
        <ecNumber evidence="3">4.2.1.68</ecNumber>
    </recommendedName>
    <alternativeName>
        <fullName evidence="9">L-fuconate dehydratase</fullName>
    </alternativeName>
</protein>
<dbReference type="PANTHER" id="PTHR13794">
    <property type="entry name" value="ENOLASE SUPERFAMILY, MANDELATE RACEMASE"/>
    <property type="match status" value="1"/>
</dbReference>
<dbReference type="InterPro" id="IPR013341">
    <property type="entry name" value="Mandelate_racemase_N_dom"/>
</dbReference>
<keyword evidence="4" id="KW-0479">Metal-binding</keyword>
<dbReference type="InterPro" id="IPR018110">
    <property type="entry name" value="Mandel_Rmase/mucon_lact_enz_CS"/>
</dbReference>
<dbReference type="PANTHER" id="PTHR13794:SF58">
    <property type="entry name" value="MITOCHONDRIAL ENOLASE SUPERFAMILY MEMBER 1"/>
    <property type="match status" value="1"/>
</dbReference>
<keyword evidence="6" id="KW-0456">Lyase</keyword>
<dbReference type="Pfam" id="PF13378">
    <property type="entry name" value="MR_MLE_C"/>
    <property type="match status" value="1"/>
</dbReference>
<evidence type="ECO:0000256" key="7">
    <source>
        <dbReference type="ARBA" id="ARBA00061144"/>
    </source>
</evidence>
<evidence type="ECO:0000256" key="9">
    <source>
        <dbReference type="ARBA" id="ARBA00078003"/>
    </source>
</evidence>
<dbReference type="AlphaFoldDB" id="A0AAD8CBG0"/>
<dbReference type="GO" id="GO:0009063">
    <property type="term" value="P:amino acid catabolic process"/>
    <property type="evidence" value="ECO:0007669"/>
    <property type="project" value="InterPro"/>
</dbReference>
<dbReference type="Proteomes" id="UP001233172">
    <property type="component" value="Unassembled WGS sequence"/>
</dbReference>
<sequence length="459" mass="51760">MTDIIISLTVEDIRFPTSLEKDGSDAMNKAPDYSCPYVSISTHSGINGNGITFTVGRGNNIVCEAIKLLSHLVVGQDFNAIVKDFGTFWRTLTSEDQIRWLGPEKGVMHLAVAAITNAIWDMWAKREGKASCLNICKIFLMFKYQQPLWKLLVDLEPEQLVSTIDFRYITDSLTKDEAISILTEMKSGKAGREEEMKLTGYPAYTTSCAWLGYSDEKIQRLCKEAQAQGFTRFKMKVGSDQEDDKRRAKILRQTMGPDNLLMVDANQKWEVQEAIDWMRELVHFNITWIEEPTSPDDVLGHAEIAKALKPLGIGVATGEQCQNRVMFKQFLKAGAMQFCQIDSCRLGGVSENIAVILLARKYGVPVCPHAGGVGLCEYVQHLSIFDYICVSGSLEKRMIEYTDHLHEHFETPCKIRDGCYIAPEVPGYSIDMKPDSRAAFRWPDGHVWRGLIQNGLYKE</sequence>
<dbReference type="EMBL" id="JASAOG010000002">
    <property type="protein sequence ID" value="KAK0069896.1"/>
    <property type="molecule type" value="Genomic_DNA"/>
</dbReference>
<dbReference type="GO" id="GO:0050023">
    <property type="term" value="F:L-fuconate dehydratase activity"/>
    <property type="evidence" value="ECO:0007669"/>
    <property type="project" value="UniProtKB-EC"/>
</dbReference>
<dbReference type="InterPro" id="IPR036849">
    <property type="entry name" value="Enolase-like_C_sf"/>
</dbReference>
<dbReference type="SUPFAM" id="SSF54826">
    <property type="entry name" value="Enolase N-terminal domain-like"/>
    <property type="match status" value="1"/>
</dbReference>
<comment type="cofactor">
    <cofactor evidence="2">
        <name>Mg(2+)</name>
        <dbReference type="ChEBI" id="CHEBI:18420"/>
    </cofactor>
</comment>
<keyword evidence="12" id="KW-1185">Reference proteome</keyword>
<dbReference type="SFLD" id="SFLDF00111">
    <property type="entry name" value="L-fuconate_dehydratase"/>
    <property type="match status" value="1"/>
</dbReference>
<dbReference type="CDD" id="cd03324">
    <property type="entry name" value="rTSbeta_L-fuconate_dehydratase"/>
    <property type="match status" value="1"/>
</dbReference>
<dbReference type="InterPro" id="IPR013342">
    <property type="entry name" value="Mandelate_racemase_C"/>
</dbReference>
<dbReference type="Gene3D" id="3.20.20.120">
    <property type="entry name" value="Enolase-like C-terminal domain"/>
    <property type="match status" value="1"/>
</dbReference>
<proteinExistence type="inferred from homology"/>
<feature type="domain" description="Mandelate racemase/muconate lactonizing enzyme C-terminal" evidence="10">
    <location>
        <begin position="215"/>
        <end position="311"/>
    </location>
</feature>
<dbReference type="InterPro" id="IPR029017">
    <property type="entry name" value="Enolase-like_N"/>
</dbReference>
<evidence type="ECO:0000256" key="1">
    <source>
        <dbReference type="ARBA" id="ARBA00001737"/>
    </source>
</evidence>
<evidence type="ECO:0000256" key="3">
    <source>
        <dbReference type="ARBA" id="ARBA00013142"/>
    </source>
</evidence>
<dbReference type="EC" id="4.2.1.68" evidence="3"/>
<evidence type="ECO:0000256" key="2">
    <source>
        <dbReference type="ARBA" id="ARBA00001946"/>
    </source>
</evidence>
<reference evidence="11" key="2">
    <citation type="submission" date="2023-04" db="EMBL/GenBank/DDBJ databases">
        <authorList>
            <person name="Bu L."/>
            <person name="Lu L."/>
            <person name="Laidemitt M.R."/>
            <person name="Zhang S.M."/>
            <person name="Mutuku M."/>
            <person name="Mkoji G."/>
            <person name="Steinauer M."/>
            <person name="Loker E.S."/>
        </authorList>
    </citation>
    <scope>NUCLEOTIDE SEQUENCE</scope>
    <source>
        <strain evidence="11">KasaAsao</strain>
        <tissue evidence="11">Whole Snail</tissue>
    </source>
</reference>
<evidence type="ECO:0000313" key="11">
    <source>
        <dbReference type="EMBL" id="KAK0069896.1"/>
    </source>
</evidence>
<organism evidence="11 12">
    <name type="scientific">Biomphalaria pfeifferi</name>
    <name type="common">Bloodfluke planorb</name>
    <name type="synonym">Freshwater snail</name>
    <dbReference type="NCBI Taxonomy" id="112525"/>
    <lineage>
        <taxon>Eukaryota</taxon>
        <taxon>Metazoa</taxon>
        <taxon>Spiralia</taxon>
        <taxon>Lophotrochozoa</taxon>
        <taxon>Mollusca</taxon>
        <taxon>Gastropoda</taxon>
        <taxon>Heterobranchia</taxon>
        <taxon>Euthyneura</taxon>
        <taxon>Panpulmonata</taxon>
        <taxon>Hygrophila</taxon>
        <taxon>Lymnaeoidea</taxon>
        <taxon>Planorbidae</taxon>
        <taxon>Biomphalaria</taxon>
    </lineage>
</organism>
<evidence type="ECO:0000256" key="8">
    <source>
        <dbReference type="ARBA" id="ARBA00073815"/>
    </source>
</evidence>
<dbReference type="Gene3D" id="3.30.390.10">
    <property type="entry name" value="Enolase-like, N-terminal domain"/>
    <property type="match status" value="1"/>
</dbReference>
<evidence type="ECO:0000313" key="12">
    <source>
        <dbReference type="Proteomes" id="UP001233172"/>
    </source>
</evidence>
<dbReference type="InterPro" id="IPR046945">
    <property type="entry name" value="RHMD-like"/>
</dbReference>
<evidence type="ECO:0000256" key="6">
    <source>
        <dbReference type="ARBA" id="ARBA00023239"/>
    </source>
</evidence>
<dbReference type="SMART" id="SM00922">
    <property type="entry name" value="MR_MLE"/>
    <property type="match status" value="1"/>
</dbReference>
<keyword evidence="5" id="KW-0460">Magnesium</keyword>
<evidence type="ECO:0000256" key="4">
    <source>
        <dbReference type="ARBA" id="ARBA00022723"/>
    </source>
</evidence>
<dbReference type="SFLD" id="SFLDS00001">
    <property type="entry name" value="Enolase"/>
    <property type="match status" value="1"/>
</dbReference>
<evidence type="ECO:0000256" key="5">
    <source>
        <dbReference type="ARBA" id="ARBA00022842"/>
    </source>
</evidence>
<comment type="caution">
    <text evidence="11">The sequence shown here is derived from an EMBL/GenBank/DDBJ whole genome shotgun (WGS) entry which is preliminary data.</text>
</comment>
<name>A0AAD8CBG0_BIOPF</name>
<evidence type="ECO:0000259" key="10">
    <source>
        <dbReference type="SMART" id="SM00922"/>
    </source>
</evidence>
<dbReference type="GO" id="GO:0016052">
    <property type="term" value="P:carbohydrate catabolic process"/>
    <property type="evidence" value="ECO:0007669"/>
    <property type="project" value="InterPro"/>
</dbReference>
<dbReference type="PROSITE" id="PS00909">
    <property type="entry name" value="MR_MLE_2"/>
    <property type="match status" value="1"/>
</dbReference>
<dbReference type="GO" id="GO:0000287">
    <property type="term" value="F:magnesium ion binding"/>
    <property type="evidence" value="ECO:0007669"/>
    <property type="project" value="TreeGrafter"/>
</dbReference>
<dbReference type="InterPro" id="IPR029065">
    <property type="entry name" value="Enolase_C-like"/>
</dbReference>
<dbReference type="SUPFAM" id="SSF51604">
    <property type="entry name" value="Enolase C-terminal domain-like"/>
    <property type="match status" value="1"/>
</dbReference>
<dbReference type="InterPro" id="IPR034610">
    <property type="entry name" value="L-fuconate_dehydratase"/>
</dbReference>
<dbReference type="Pfam" id="PF02746">
    <property type="entry name" value="MR_MLE_N"/>
    <property type="match status" value="1"/>
</dbReference>
<comment type="catalytic activity">
    <reaction evidence="1">
        <text>L-fuconate = 2-dehydro-3-deoxy-L-fuconate + H2O</text>
        <dbReference type="Rhea" id="RHEA:22772"/>
        <dbReference type="ChEBI" id="CHEBI:15377"/>
        <dbReference type="ChEBI" id="CHEBI:21291"/>
        <dbReference type="ChEBI" id="CHEBI:37448"/>
        <dbReference type="EC" id="4.2.1.68"/>
    </reaction>
</comment>
<accession>A0AAD8CBG0</accession>
<reference evidence="11" key="1">
    <citation type="journal article" date="2023" name="PLoS Negl. Trop. Dis.">
        <title>A genome sequence for Biomphalaria pfeifferi, the major vector snail for the human-infecting parasite Schistosoma mansoni.</title>
        <authorList>
            <person name="Bu L."/>
            <person name="Lu L."/>
            <person name="Laidemitt M.R."/>
            <person name="Zhang S.M."/>
            <person name="Mutuku M."/>
            <person name="Mkoji G."/>
            <person name="Steinauer M."/>
            <person name="Loker E.S."/>
        </authorList>
    </citation>
    <scope>NUCLEOTIDE SEQUENCE</scope>
    <source>
        <strain evidence="11">KasaAsao</strain>
    </source>
</reference>
<dbReference type="SFLD" id="SFLDG00179">
    <property type="entry name" value="mandelate_racemase"/>
    <property type="match status" value="1"/>
</dbReference>
<gene>
    <name evidence="11" type="ORF">Bpfe_001073</name>
</gene>
<dbReference type="FunFam" id="3.20.20.120:FF:000007">
    <property type="entry name" value="Mitochondrial enolase superfamily member 1"/>
    <property type="match status" value="1"/>
</dbReference>
<comment type="similarity">
    <text evidence="7">Belongs to the mandelate racemase/muconate lactonizing enzyme family. ENOSF1 subfamily.</text>
</comment>